<dbReference type="InterPro" id="IPR023828">
    <property type="entry name" value="Peptidase_S8_Ser-AS"/>
</dbReference>
<dbReference type="OrthoDB" id="252653at2"/>
<comment type="caution">
    <text evidence="9">The sequence shown here is derived from an EMBL/GenBank/DDBJ whole genome shotgun (WGS) entry which is preliminary data.</text>
</comment>
<dbReference type="SUPFAM" id="SSF52743">
    <property type="entry name" value="Subtilisin-like"/>
    <property type="match status" value="1"/>
</dbReference>
<dbReference type="InterPro" id="IPR036852">
    <property type="entry name" value="Peptidase_S8/S53_dom_sf"/>
</dbReference>
<evidence type="ECO:0000256" key="6">
    <source>
        <dbReference type="RuleBase" id="RU003355"/>
    </source>
</evidence>
<protein>
    <submittedName>
        <fullName evidence="9">Intracellular serine protease</fullName>
        <ecNumber evidence="9">3.4.21.-</ecNumber>
    </submittedName>
</protein>
<feature type="region of interest" description="Disordered" evidence="7">
    <location>
        <begin position="693"/>
        <end position="715"/>
    </location>
</feature>
<feature type="compositionally biased region" description="Polar residues" evidence="7">
    <location>
        <begin position="693"/>
        <end position="703"/>
    </location>
</feature>
<feature type="region of interest" description="Disordered" evidence="7">
    <location>
        <begin position="1"/>
        <end position="39"/>
    </location>
</feature>
<evidence type="ECO:0000256" key="5">
    <source>
        <dbReference type="PROSITE-ProRule" id="PRU01240"/>
    </source>
</evidence>
<dbReference type="PROSITE" id="PS00138">
    <property type="entry name" value="SUBTILASE_SER"/>
    <property type="match status" value="1"/>
</dbReference>
<name>A0A5C6F2L5_9BACT</name>
<evidence type="ECO:0000313" key="9">
    <source>
        <dbReference type="EMBL" id="TWU56033.1"/>
    </source>
</evidence>
<dbReference type="PRINTS" id="PR00723">
    <property type="entry name" value="SUBTILISIN"/>
</dbReference>
<accession>A0A5C6F2L5</accession>
<dbReference type="PANTHER" id="PTHR43806">
    <property type="entry name" value="PEPTIDASE S8"/>
    <property type="match status" value="1"/>
</dbReference>
<reference evidence="9 10" key="1">
    <citation type="submission" date="2019-02" db="EMBL/GenBank/DDBJ databases">
        <title>Deep-cultivation of Planctomycetes and their phenomic and genomic characterization uncovers novel biology.</title>
        <authorList>
            <person name="Wiegand S."/>
            <person name="Jogler M."/>
            <person name="Boedeker C."/>
            <person name="Pinto D."/>
            <person name="Vollmers J."/>
            <person name="Rivas-Marin E."/>
            <person name="Kohn T."/>
            <person name="Peeters S.H."/>
            <person name="Heuer A."/>
            <person name="Rast P."/>
            <person name="Oberbeckmann S."/>
            <person name="Bunk B."/>
            <person name="Jeske O."/>
            <person name="Meyerdierks A."/>
            <person name="Storesund J.E."/>
            <person name="Kallscheuer N."/>
            <person name="Luecker S."/>
            <person name="Lage O.M."/>
            <person name="Pohl T."/>
            <person name="Merkel B.J."/>
            <person name="Hornburger P."/>
            <person name="Mueller R.-W."/>
            <person name="Bruemmer F."/>
            <person name="Labrenz M."/>
            <person name="Spormann A.M."/>
            <person name="Op Den Camp H."/>
            <person name="Overmann J."/>
            <person name="Amann R."/>
            <person name="Jetten M.S.M."/>
            <person name="Mascher T."/>
            <person name="Medema M.H."/>
            <person name="Devos D.P."/>
            <person name="Kaster A.-K."/>
            <person name="Ovreas L."/>
            <person name="Rohde M."/>
            <person name="Galperin M.Y."/>
            <person name="Jogler C."/>
        </authorList>
    </citation>
    <scope>NUCLEOTIDE SEQUENCE [LARGE SCALE GENOMIC DNA]</scope>
    <source>
        <strain evidence="9 10">Poly59</strain>
    </source>
</reference>
<organism evidence="9 10">
    <name type="scientific">Rubripirellula reticaptiva</name>
    <dbReference type="NCBI Taxonomy" id="2528013"/>
    <lineage>
        <taxon>Bacteria</taxon>
        <taxon>Pseudomonadati</taxon>
        <taxon>Planctomycetota</taxon>
        <taxon>Planctomycetia</taxon>
        <taxon>Pirellulales</taxon>
        <taxon>Pirellulaceae</taxon>
        <taxon>Rubripirellula</taxon>
    </lineage>
</organism>
<dbReference type="EMBL" id="SJPX01000002">
    <property type="protein sequence ID" value="TWU56033.1"/>
    <property type="molecule type" value="Genomic_DNA"/>
</dbReference>
<dbReference type="InterPro" id="IPR050131">
    <property type="entry name" value="Peptidase_S8_subtilisin-like"/>
</dbReference>
<dbReference type="EC" id="3.4.21.-" evidence="9"/>
<dbReference type="InterPro" id="IPR022398">
    <property type="entry name" value="Peptidase_S8_His-AS"/>
</dbReference>
<feature type="compositionally biased region" description="Basic and acidic residues" evidence="7">
    <location>
        <begin position="20"/>
        <end position="39"/>
    </location>
</feature>
<dbReference type="Pfam" id="PF00082">
    <property type="entry name" value="Peptidase_S8"/>
    <property type="match status" value="1"/>
</dbReference>
<dbReference type="PROSITE" id="PS51892">
    <property type="entry name" value="SUBTILASE"/>
    <property type="match status" value="1"/>
</dbReference>
<feature type="active site" description="Charge relay system" evidence="5">
    <location>
        <position position="334"/>
    </location>
</feature>
<feature type="domain" description="Peptidase S8/S53" evidence="8">
    <location>
        <begin position="101"/>
        <end position="351"/>
    </location>
</feature>
<dbReference type="Gene3D" id="3.40.50.200">
    <property type="entry name" value="Peptidase S8/S53 domain"/>
    <property type="match status" value="1"/>
</dbReference>
<proteinExistence type="inferred from homology"/>
<dbReference type="PANTHER" id="PTHR43806:SF11">
    <property type="entry name" value="CEREVISIN-RELATED"/>
    <property type="match status" value="1"/>
</dbReference>
<dbReference type="GO" id="GO:0004252">
    <property type="term" value="F:serine-type endopeptidase activity"/>
    <property type="evidence" value="ECO:0007669"/>
    <property type="project" value="UniProtKB-UniRule"/>
</dbReference>
<keyword evidence="2 5" id="KW-0645">Protease</keyword>
<evidence type="ECO:0000256" key="1">
    <source>
        <dbReference type="ARBA" id="ARBA00011073"/>
    </source>
</evidence>
<dbReference type="AlphaFoldDB" id="A0A5C6F2L5"/>
<feature type="active site" description="Charge relay system" evidence="5">
    <location>
        <position position="157"/>
    </location>
</feature>
<evidence type="ECO:0000259" key="8">
    <source>
        <dbReference type="Pfam" id="PF00082"/>
    </source>
</evidence>
<comment type="similarity">
    <text evidence="1 5 6">Belongs to the peptidase S8 family.</text>
</comment>
<dbReference type="Proteomes" id="UP000317977">
    <property type="component" value="Unassembled WGS sequence"/>
</dbReference>
<keyword evidence="10" id="KW-1185">Reference proteome</keyword>
<evidence type="ECO:0000256" key="7">
    <source>
        <dbReference type="SAM" id="MobiDB-lite"/>
    </source>
</evidence>
<dbReference type="GO" id="GO:0006508">
    <property type="term" value="P:proteolysis"/>
    <property type="evidence" value="ECO:0007669"/>
    <property type="project" value="UniProtKB-KW"/>
</dbReference>
<dbReference type="InterPro" id="IPR000209">
    <property type="entry name" value="Peptidase_S8/S53_dom"/>
</dbReference>
<gene>
    <name evidence="9" type="primary">isp</name>
    <name evidence="9" type="ORF">Poly59_23370</name>
</gene>
<keyword evidence="4 5" id="KW-0720">Serine protease</keyword>
<dbReference type="InterPro" id="IPR023827">
    <property type="entry name" value="Peptidase_S8_Asp-AS"/>
</dbReference>
<dbReference type="InterPro" id="IPR015500">
    <property type="entry name" value="Peptidase_S8_subtilisin-rel"/>
</dbReference>
<evidence type="ECO:0000256" key="2">
    <source>
        <dbReference type="ARBA" id="ARBA00022670"/>
    </source>
</evidence>
<evidence type="ECO:0000256" key="4">
    <source>
        <dbReference type="ARBA" id="ARBA00022825"/>
    </source>
</evidence>
<evidence type="ECO:0000256" key="3">
    <source>
        <dbReference type="ARBA" id="ARBA00022801"/>
    </source>
</evidence>
<evidence type="ECO:0000313" key="10">
    <source>
        <dbReference type="Proteomes" id="UP000317977"/>
    </source>
</evidence>
<keyword evidence="3 5" id="KW-0378">Hydrolase</keyword>
<dbReference type="PROSITE" id="PS00136">
    <property type="entry name" value="SUBTILASE_ASP"/>
    <property type="match status" value="1"/>
</dbReference>
<feature type="active site" description="Charge relay system" evidence="5">
    <location>
        <position position="110"/>
    </location>
</feature>
<sequence>MDTTDRPPFPFGSPAKRQRMKSDVQKKKPIDDGIEANRSRIEPCEPRLALSASLAGDVLLQALDSAHLFDDSLLDDSPDPEPASNVIAQAADLRETVNLTGAGQTVAVIDSGVAWDHVALKSDIALPGFGPGYRVVGGWDFAENDSDPYDDGPAGYHGTHVAGVLAGNTNDFVGVAPEADIVSLRVFDDNGYSELEWIESALQWVHANQHSFESPITTVNLSVGAALSDANRVVAMDMLEDEFALLRQDNILVFAAAGNFFDDGDDDTGLLYPASSPFVVPVSSTDPDGSLSDFAQRESGIFATGGRQIVSSVPDHVFGWDGKVDDFAGLDGTSMATPQIAGASMLVRQAMIGEGLSPTANDILERMRDSSIEQIDPTSGLTYRTFDLATAVGNFDGETTSPSTLDHFDGSNSSDEVELDLRDGIVLRVGGVAYSLAPSANDAAIVIDVSGGDDTLTILGSTGAERLIASAGGNADGVSSLSTNAFTIELRGFENISFHGGGGPDRATLFDSPGSDTLESRPGNATLKGTGFSFEAIDVPRIYVHGIGGGSDVAFLQDSAGDDNLAVRPQFTSLKSDNAFQLAYGFERVYAYATQGGFDNAEIYDSVGDDTMSVSSGRSIITGTNYHVSASGFESTTGYASNGGDDIAKIYSEQTNSQWESAPDRLQWTGSDGAVRIARGFERTEAFEQFQAIQLSPQSQGSAPTEWWAEDSKTRAARDAEAARSVFADLGNQ</sequence>
<dbReference type="PROSITE" id="PS00137">
    <property type="entry name" value="SUBTILASE_HIS"/>
    <property type="match status" value="1"/>
</dbReference>